<sequence>MTVVVTPRGQDETSADTHPVRVGFVVSKAVGNSVVRSRVQRRLRHLAAARLPQIPAGHDLVVRAHPAAAGAESDQLGRDLDRCLDRALRRERR</sequence>
<evidence type="ECO:0000256" key="3">
    <source>
        <dbReference type="ARBA" id="ARBA00022759"/>
    </source>
</evidence>
<evidence type="ECO:0000256" key="2">
    <source>
        <dbReference type="ARBA" id="ARBA00022722"/>
    </source>
</evidence>
<dbReference type="GO" id="GO:0004526">
    <property type="term" value="F:ribonuclease P activity"/>
    <property type="evidence" value="ECO:0007669"/>
    <property type="project" value="UniProtKB-UniRule"/>
</dbReference>
<dbReference type="PANTHER" id="PTHR33992:SF1">
    <property type="entry name" value="RIBONUCLEASE P PROTEIN COMPONENT"/>
    <property type="match status" value="1"/>
</dbReference>
<keyword evidence="4" id="KW-0378">Hydrolase</keyword>
<evidence type="ECO:0000256" key="5">
    <source>
        <dbReference type="ARBA" id="ARBA00022884"/>
    </source>
</evidence>
<dbReference type="GO" id="GO:0030677">
    <property type="term" value="C:ribonuclease P complex"/>
    <property type="evidence" value="ECO:0007669"/>
    <property type="project" value="TreeGrafter"/>
</dbReference>
<accession>A0A212TGU8</accession>
<keyword evidence="5" id="KW-0694">RNA-binding</keyword>
<dbReference type="EC" id="3.1.26.5" evidence="6"/>
<gene>
    <name evidence="7" type="ORF">SAMN05445756_1282</name>
</gene>
<name>A0A212TGU8_9MICO</name>
<dbReference type="AlphaFoldDB" id="A0A212TGU8"/>
<organism evidence="7 8">
    <name type="scientific">Kytococcus aerolatus</name>
    <dbReference type="NCBI Taxonomy" id="592308"/>
    <lineage>
        <taxon>Bacteria</taxon>
        <taxon>Bacillati</taxon>
        <taxon>Actinomycetota</taxon>
        <taxon>Actinomycetes</taxon>
        <taxon>Micrococcales</taxon>
        <taxon>Kytococcaceae</taxon>
        <taxon>Kytococcus</taxon>
    </lineage>
</organism>
<protein>
    <recommendedName>
        <fullName evidence="6">Ribonuclease P protein component</fullName>
        <ecNumber evidence="6">3.1.26.5</ecNumber>
    </recommendedName>
</protein>
<evidence type="ECO:0000313" key="7">
    <source>
        <dbReference type="EMBL" id="SNC65242.1"/>
    </source>
</evidence>
<dbReference type="InterPro" id="IPR020568">
    <property type="entry name" value="Ribosomal_Su5_D2-typ_SF"/>
</dbReference>
<keyword evidence="1" id="KW-0819">tRNA processing</keyword>
<dbReference type="NCBIfam" id="TIGR00188">
    <property type="entry name" value="rnpA"/>
    <property type="match status" value="1"/>
</dbReference>
<evidence type="ECO:0000256" key="1">
    <source>
        <dbReference type="ARBA" id="ARBA00022694"/>
    </source>
</evidence>
<dbReference type="InterPro" id="IPR000100">
    <property type="entry name" value="RNase_P"/>
</dbReference>
<dbReference type="GO" id="GO:0000049">
    <property type="term" value="F:tRNA binding"/>
    <property type="evidence" value="ECO:0007669"/>
    <property type="project" value="InterPro"/>
</dbReference>
<dbReference type="PANTHER" id="PTHR33992">
    <property type="entry name" value="RIBONUCLEASE P PROTEIN COMPONENT"/>
    <property type="match status" value="1"/>
</dbReference>
<keyword evidence="3" id="KW-0255">Endonuclease</keyword>
<dbReference type="SUPFAM" id="SSF54211">
    <property type="entry name" value="Ribosomal protein S5 domain 2-like"/>
    <property type="match status" value="1"/>
</dbReference>
<proteinExistence type="predicted"/>
<dbReference type="Proteomes" id="UP000198122">
    <property type="component" value="Unassembled WGS sequence"/>
</dbReference>
<dbReference type="InterPro" id="IPR014721">
    <property type="entry name" value="Ribsml_uS5_D2-typ_fold_subgr"/>
</dbReference>
<reference evidence="7 8" key="1">
    <citation type="submission" date="2017-06" db="EMBL/GenBank/DDBJ databases">
        <authorList>
            <person name="Kim H.J."/>
            <person name="Triplett B.A."/>
        </authorList>
    </citation>
    <scope>NUCLEOTIDE SEQUENCE [LARGE SCALE GENOMIC DNA]</scope>
    <source>
        <strain evidence="7 8">DSM 22179</strain>
    </source>
</reference>
<dbReference type="Gene3D" id="3.30.230.10">
    <property type="match status" value="1"/>
</dbReference>
<evidence type="ECO:0000256" key="4">
    <source>
        <dbReference type="ARBA" id="ARBA00022801"/>
    </source>
</evidence>
<dbReference type="EMBL" id="FYEZ01000001">
    <property type="protein sequence ID" value="SNC65242.1"/>
    <property type="molecule type" value="Genomic_DNA"/>
</dbReference>
<keyword evidence="2" id="KW-0540">Nuclease</keyword>
<dbReference type="GO" id="GO:0042781">
    <property type="term" value="F:3'-tRNA processing endoribonuclease activity"/>
    <property type="evidence" value="ECO:0007669"/>
    <property type="project" value="TreeGrafter"/>
</dbReference>
<dbReference type="Pfam" id="PF00825">
    <property type="entry name" value="Ribonuclease_P"/>
    <property type="match status" value="1"/>
</dbReference>
<evidence type="ECO:0000256" key="6">
    <source>
        <dbReference type="NCBIfam" id="TIGR00188"/>
    </source>
</evidence>
<keyword evidence="8" id="KW-1185">Reference proteome</keyword>
<evidence type="ECO:0000313" key="8">
    <source>
        <dbReference type="Proteomes" id="UP000198122"/>
    </source>
</evidence>